<comment type="caution">
    <text evidence="2">The sequence shown here is derived from an EMBL/GenBank/DDBJ whole genome shotgun (WGS) entry which is preliminary data.</text>
</comment>
<evidence type="ECO:0000313" key="3">
    <source>
        <dbReference type="Proteomes" id="UP001596512"/>
    </source>
</evidence>
<sequence>MTSDAHEEKTMRPDWADRSRTTRLVWRTGVGVVGAAVLIGGIFLIPYPGPGWLVVFAGLAILAIEFPWARRVLDFARSKYDAWVEWLKRQHLAVRLLVLALTGLVVLVTLWLLNVFGLVSGWLNLDWPWLRSPIFG</sequence>
<feature type="transmembrane region" description="Helical" evidence="1">
    <location>
        <begin position="24"/>
        <end position="45"/>
    </location>
</feature>
<keyword evidence="1" id="KW-0472">Membrane</keyword>
<dbReference type="Pfam" id="PF09656">
    <property type="entry name" value="PGPGW"/>
    <property type="match status" value="1"/>
</dbReference>
<proteinExistence type="predicted"/>
<keyword evidence="3" id="KW-1185">Reference proteome</keyword>
<dbReference type="Proteomes" id="UP001596512">
    <property type="component" value="Unassembled WGS sequence"/>
</dbReference>
<evidence type="ECO:0000256" key="1">
    <source>
        <dbReference type="SAM" id="Phobius"/>
    </source>
</evidence>
<dbReference type="InterPro" id="IPR019099">
    <property type="entry name" value="Uncharacterised_PGPGW_TM"/>
</dbReference>
<keyword evidence="1" id="KW-0812">Transmembrane</keyword>
<dbReference type="EMBL" id="JBHTEY010000004">
    <property type="protein sequence ID" value="MFC7614125.1"/>
    <property type="molecule type" value="Genomic_DNA"/>
</dbReference>
<accession>A0ABW2TM74</accession>
<feature type="transmembrane region" description="Helical" evidence="1">
    <location>
        <begin position="51"/>
        <end position="69"/>
    </location>
</feature>
<evidence type="ECO:0000313" key="2">
    <source>
        <dbReference type="EMBL" id="MFC7614125.1"/>
    </source>
</evidence>
<organism evidence="2 3">
    <name type="scientific">Actinokineospora soli</name>
    <dbReference type="NCBI Taxonomy" id="1048753"/>
    <lineage>
        <taxon>Bacteria</taxon>
        <taxon>Bacillati</taxon>
        <taxon>Actinomycetota</taxon>
        <taxon>Actinomycetes</taxon>
        <taxon>Pseudonocardiales</taxon>
        <taxon>Pseudonocardiaceae</taxon>
        <taxon>Actinokineospora</taxon>
    </lineage>
</organism>
<reference evidence="3" key="1">
    <citation type="journal article" date="2019" name="Int. J. Syst. Evol. Microbiol.">
        <title>The Global Catalogue of Microorganisms (GCM) 10K type strain sequencing project: providing services to taxonomists for standard genome sequencing and annotation.</title>
        <authorList>
            <consortium name="The Broad Institute Genomics Platform"/>
            <consortium name="The Broad Institute Genome Sequencing Center for Infectious Disease"/>
            <person name="Wu L."/>
            <person name="Ma J."/>
        </authorList>
    </citation>
    <scope>NUCLEOTIDE SEQUENCE [LARGE SCALE GENOMIC DNA]</scope>
    <source>
        <strain evidence="3">JCM 17695</strain>
    </source>
</reference>
<name>A0ABW2TM74_9PSEU</name>
<gene>
    <name evidence="2" type="ORF">ACFQV2_11780</name>
</gene>
<feature type="transmembrane region" description="Helical" evidence="1">
    <location>
        <begin position="96"/>
        <end position="123"/>
    </location>
</feature>
<keyword evidence="1" id="KW-1133">Transmembrane helix</keyword>
<dbReference type="InterPro" id="IPR013434">
    <property type="entry name" value="CHP02611"/>
</dbReference>
<protein>
    <submittedName>
        <fullName evidence="2">TIGR02611 family protein</fullName>
    </submittedName>
</protein>
<dbReference type="NCBIfam" id="TIGR02611">
    <property type="entry name" value="TIGR02611 family protein"/>
    <property type="match status" value="1"/>
</dbReference>